<evidence type="ECO:0000256" key="1">
    <source>
        <dbReference type="SAM" id="MobiDB-lite"/>
    </source>
</evidence>
<evidence type="ECO:0000313" key="2">
    <source>
        <dbReference type="EMBL" id="MBC3766725.1"/>
    </source>
</evidence>
<organism evidence="2 3">
    <name type="scientific">Neptunicella marina</name>
    <dbReference type="NCBI Taxonomy" id="2125989"/>
    <lineage>
        <taxon>Bacteria</taxon>
        <taxon>Pseudomonadati</taxon>
        <taxon>Pseudomonadota</taxon>
        <taxon>Gammaproteobacteria</taxon>
        <taxon>Alteromonadales</taxon>
        <taxon>Alteromonadaceae</taxon>
        <taxon>Neptunicella</taxon>
    </lineage>
</organism>
<gene>
    <name evidence="2" type="ORF">H8B19_12620</name>
</gene>
<feature type="region of interest" description="Disordered" evidence="1">
    <location>
        <begin position="17"/>
        <end position="46"/>
    </location>
</feature>
<keyword evidence="3" id="KW-1185">Reference proteome</keyword>
<evidence type="ECO:0000313" key="3">
    <source>
        <dbReference type="Proteomes" id="UP000601768"/>
    </source>
</evidence>
<proteinExistence type="predicted"/>
<reference evidence="2" key="2">
    <citation type="submission" date="2020-08" db="EMBL/GenBank/DDBJ databases">
        <authorList>
            <person name="Lai Q."/>
        </authorList>
    </citation>
    <scope>NUCLEOTIDE SEQUENCE</scope>
    <source>
        <strain evidence="2">S27-2</strain>
    </source>
</reference>
<dbReference type="AlphaFoldDB" id="A0A8J6IVU6"/>
<dbReference type="RefSeq" id="WP_186507253.1">
    <property type="nucleotide sequence ID" value="NZ_JACNEP010000010.1"/>
</dbReference>
<name>A0A8J6IVU6_9ALTE</name>
<sequence>MLKAYAIALVLSTTPAAEQAQDGVKEQQDKNATVATAEALKPRGSIRTALKPRGSIRTALKPRGSIRT</sequence>
<protein>
    <submittedName>
        <fullName evidence="2">Uncharacterized protein</fullName>
    </submittedName>
</protein>
<reference evidence="2" key="1">
    <citation type="journal article" date="2018" name="Int. J. Syst. Evol. Microbiol.">
        <title>Neptunicella marina gen. nov., sp. nov., isolated from surface seawater.</title>
        <authorList>
            <person name="Liu X."/>
            <person name="Lai Q."/>
            <person name="Du Y."/>
            <person name="Zhang X."/>
            <person name="Liu Z."/>
            <person name="Sun F."/>
            <person name="Shao Z."/>
        </authorList>
    </citation>
    <scope>NUCLEOTIDE SEQUENCE</scope>
    <source>
        <strain evidence="2">S27-2</strain>
    </source>
</reference>
<dbReference type="Proteomes" id="UP000601768">
    <property type="component" value="Unassembled WGS sequence"/>
</dbReference>
<accession>A0A8J6IVU6</accession>
<comment type="caution">
    <text evidence="2">The sequence shown here is derived from an EMBL/GenBank/DDBJ whole genome shotgun (WGS) entry which is preliminary data.</text>
</comment>
<dbReference type="EMBL" id="JACNEP010000010">
    <property type="protein sequence ID" value="MBC3766725.1"/>
    <property type="molecule type" value="Genomic_DNA"/>
</dbReference>